<proteinExistence type="predicted"/>
<dbReference type="InParanoid" id="A0A0V0QQI8"/>
<keyword evidence="3" id="KW-1185">Reference proteome</keyword>
<accession>A0A0V0QQI8</accession>
<protein>
    <recommendedName>
        <fullName evidence="4">Transmembrane protein</fullName>
    </recommendedName>
</protein>
<feature type="transmembrane region" description="Helical" evidence="1">
    <location>
        <begin position="207"/>
        <end position="227"/>
    </location>
</feature>
<evidence type="ECO:0008006" key="4">
    <source>
        <dbReference type="Google" id="ProtNLM"/>
    </source>
</evidence>
<feature type="transmembrane region" description="Helical" evidence="1">
    <location>
        <begin position="95"/>
        <end position="114"/>
    </location>
</feature>
<name>A0A0V0QQI8_PSEPJ</name>
<dbReference type="Proteomes" id="UP000054937">
    <property type="component" value="Unassembled WGS sequence"/>
</dbReference>
<evidence type="ECO:0000256" key="1">
    <source>
        <dbReference type="SAM" id="Phobius"/>
    </source>
</evidence>
<sequence length="259" mass="30426">MSYFSKSKYKSSAQDISVQTENIQEVSIDEKNIELAVNKQNQIIDQNQSISDQQPKGNQNLALGEFYRKQKGTSFIMKFYKKHFPNSRTGFIKKYHLFYLLLVSVASFFNVFVLQDELDARRIIARTFIIIGISINLCVIASHLNYFNYKQTVFACIFTWFFYALGILLYNQFIYQISKRQSIICQYLVLAVGEILSSILFDVEDRYITIIFCFVVSSLKIVEISYIHSNFAFNRFKHEMRVINQLKLERAMYQQANQN</sequence>
<reference evidence="2 3" key="1">
    <citation type="journal article" date="2015" name="Sci. Rep.">
        <title>Genome of the facultative scuticociliatosis pathogen Pseudocohnilembus persalinus provides insight into its virulence through horizontal gene transfer.</title>
        <authorList>
            <person name="Xiong J."/>
            <person name="Wang G."/>
            <person name="Cheng J."/>
            <person name="Tian M."/>
            <person name="Pan X."/>
            <person name="Warren A."/>
            <person name="Jiang C."/>
            <person name="Yuan D."/>
            <person name="Miao W."/>
        </authorList>
    </citation>
    <scope>NUCLEOTIDE SEQUENCE [LARGE SCALE GENOMIC DNA]</scope>
    <source>
        <strain evidence="2">36N120E</strain>
    </source>
</reference>
<feature type="transmembrane region" description="Helical" evidence="1">
    <location>
        <begin position="152"/>
        <end position="171"/>
    </location>
</feature>
<dbReference type="AlphaFoldDB" id="A0A0V0QQI8"/>
<keyword evidence="1" id="KW-1133">Transmembrane helix</keyword>
<feature type="transmembrane region" description="Helical" evidence="1">
    <location>
        <begin position="123"/>
        <end position="146"/>
    </location>
</feature>
<evidence type="ECO:0000313" key="2">
    <source>
        <dbReference type="EMBL" id="KRX04516.1"/>
    </source>
</evidence>
<evidence type="ECO:0000313" key="3">
    <source>
        <dbReference type="Proteomes" id="UP000054937"/>
    </source>
</evidence>
<keyword evidence="1" id="KW-0472">Membrane</keyword>
<dbReference type="EMBL" id="LDAU01000114">
    <property type="protein sequence ID" value="KRX04516.1"/>
    <property type="molecule type" value="Genomic_DNA"/>
</dbReference>
<gene>
    <name evidence="2" type="ORF">PPERSA_04331</name>
</gene>
<keyword evidence="1" id="KW-0812">Transmembrane</keyword>
<organism evidence="2 3">
    <name type="scientific">Pseudocohnilembus persalinus</name>
    <name type="common">Ciliate</name>
    <dbReference type="NCBI Taxonomy" id="266149"/>
    <lineage>
        <taxon>Eukaryota</taxon>
        <taxon>Sar</taxon>
        <taxon>Alveolata</taxon>
        <taxon>Ciliophora</taxon>
        <taxon>Intramacronucleata</taxon>
        <taxon>Oligohymenophorea</taxon>
        <taxon>Scuticociliatia</taxon>
        <taxon>Philasterida</taxon>
        <taxon>Pseudocohnilembidae</taxon>
        <taxon>Pseudocohnilembus</taxon>
    </lineage>
</organism>
<comment type="caution">
    <text evidence="2">The sequence shown here is derived from an EMBL/GenBank/DDBJ whole genome shotgun (WGS) entry which is preliminary data.</text>
</comment>